<evidence type="ECO:0000256" key="9">
    <source>
        <dbReference type="RuleBase" id="RU341113"/>
    </source>
</evidence>
<evidence type="ECO:0000256" key="8">
    <source>
        <dbReference type="ARBA" id="ARBA00023157"/>
    </source>
</evidence>
<dbReference type="InterPro" id="IPR032466">
    <property type="entry name" value="Metal_Hydrolase"/>
</dbReference>
<dbReference type="SUPFAM" id="SSF51556">
    <property type="entry name" value="Metallo-dependent hydrolases"/>
    <property type="match status" value="1"/>
</dbReference>
<keyword evidence="9" id="KW-0732">Signal</keyword>
<evidence type="ECO:0000256" key="4">
    <source>
        <dbReference type="ARBA" id="ARBA00022801"/>
    </source>
</evidence>
<dbReference type="AlphaFoldDB" id="A0A0J6FQK0"/>
<dbReference type="InterPro" id="IPR000180">
    <property type="entry name" value="Dipep_AS"/>
</dbReference>
<keyword evidence="8" id="KW-1015">Disulfide bond</keyword>
<dbReference type="Proteomes" id="UP000054567">
    <property type="component" value="Unassembled WGS sequence"/>
</dbReference>
<feature type="chain" id="PRO_5005119755" description="Dipeptidase" evidence="9">
    <location>
        <begin position="35"/>
        <end position="444"/>
    </location>
</feature>
<name>A0A0J6FQK0_COCPO</name>
<evidence type="ECO:0000256" key="5">
    <source>
        <dbReference type="ARBA" id="ARBA00022833"/>
    </source>
</evidence>
<dbReference type="EC" id="3.4.13.19" evidence="9"/>
<evidence type="ECO:0000256" key="6">
    <source>
        <dbReference type="ARBA" id="ARBA00022997"/>
    </source>
</evidence>
<dbReference type="CDD" id="cd01301">
    <property type="entry name" value="rDP_like"/>
    <property type="match status" value="1"/>
</dbReference>
<dbReference type="Pfam" id="PF01244">
    <property type="entry name" value="Peptidase_M19"/>
    <property type="match status" value="1"/>
</dbReference>
<evidence type="ECO:0000256" key="2">
    <source>
        <dbReference type="ARBA" id="ARBA00022670"/>
    </source>
</evidence>
<reference evidence="11" key="3">
    <citation type="journal article" date="2010" name="Genome Res.">
        <title>Population genomic sequencing of Coccidioides fungi reveals recent hybridization and transposon control.</title>
        <authorList>
            <person name="Neafsey D.E."/>
            <person name="Barker B.M."/>
            <person name="Sharpton T.J."/>
            <person name="Stajich J.E."/>
            <person name="Park D.J."/>
            <person name="Whiston E."/>
            <person name="Hung C.-Y."/>
            <person name="McMahan C."/>
            <person name="White J."/>
            <person name="Sykes S."/>
            <person name="Heiman D."/>
            <person name="Young S."/>
            <person name="Zeng Q."/>
            <person name="Abouelleil A."/>
            <person name="Aftuck L."/>
            <person name="Bessette D."/>
            <person name="Brown A."/>
            <person name="FitzGerald M."/>
            <person name="Lui A."/>
            <person name="Macdonald J.P."/>
            <person name="Priest M."/>
            <person name="Orbach M.J."/>
            <person name="Galgiani J.N."/>
            <person name="Kirkland T.N."/>
            <person name="Cole G.T."/>
            <person name="Birren B.W."/>
            <person name="Henn M.R."/>
            <person name="Taylor J.W."/>
            <person name="Rounsley S.D."/>
        </authorList>
    </citation>
    <scope>NUCLEOTIDE SEQUENCE [LARGE SCALE GENOMIC DNA]</scope>
    <source>
        <strain evidence="11">RMSCC 3488</strain>
    </source>
</reference>
<evidence type="ECO:0000256" key="7">
    <source>
        <dbReference type="ARBA" id="ARBA00023049"/>
    </source>
</evidence>
<organism evidence="10 11">
    <name type="scientific">Coccidioides posadasii RMSCC 3488</name>
    <dbReference type="NCBI Taxonomy" id="454284"/>
    <lineage>
        <taxon>Eukaryota</taxon>
        <taxon>Fungi</taxon>
        <taxon>Dikarya</taxon>
        <taxon>Ascomycota</taxon>
        <taxon>Pezizomycotina</taxon>
        <taxon>Eurotiomycetes</taxon>
        <taxon>Eurotiomycetidae</taxon>
        <taxon>Onygenales</taxon>
        <taxon>Onygenaceae</taxon>
        <taxon>Coccidioides</taxon>
    </lineage>
</organism>
<keyword evidence="7 9" id="KW-0482">Metalloprotease</keyword>
<keyword evidence="4 9" id="KW-0378">Hydrolase</keyword>
<dbReference type="Gene3D" id="3.20.20.140">
    <property type="entry name" value="Metal-dependent hydrolases"/>
    <property type="match status" value="1"/>
</dbReference>
<evidence type="ECO:0000313" key="11">
    <source>
        <dbReference type="Proteomes" id="UP000054567"/>
    </source>
</evidence>
<dbReference type="PROSITE" id="PS00869">
    <property type="entry name" value="RENAL_DIPEPTIDASE_1"/>
    <property type="match status" value="1"/>
</dbReference>
<comment type="function">
    <text evidence="1">Hydrolyzes a wide range of dipeptides.</text>
</comment>
<reference evidence="10 11" key="1">
    <citation type="submission" date="2007-06" db="EMBL/GenBank/DDBJ databases">
        <title>The Genome Sequence of Coccidioides posadasii RMSCC_3488.</title>
        <authorList>
            <consortium name="Coccidioides Genome Resources Consortium"/>
            <consortium name="The Broad Institute Genome Sequencing Platform"/>
            <person name="Henn M.R."/>
            <person name="Sykes S."/>
            <person name="Young S."/>
            <person name="Jaffe D."/>
            <person name="Berlin A."/>
            <person name="Alvarez P."/>
            <person name="Butler J."/>
            <person name="Gnerre S."/>
            <person name="Grabherr M."/>
            <person name="Mauceli E."/>
            <person name="Brockman W."/>
            <person name="Kodira C."/>
            <person name="Alvarado L."/>
            <person name="Zeng Q."/>
            <person name="Crawford M."/>
            <person name="Antoine C."/>
            <person name="Devon K."/>
            <person name="Galgiani J."/>
            <person name="Orsborn K."/>
            <person name="Lewis M.L."/>
            <person name="Nusbaum C."/>
            <person name="Galagan J."/>
            <person name="Birren B."/>
        </authorList>
    </citation>
    <scope>NUCLEOTIDE SEQUENCE [LARGE SCALE GENOMIC DNA]</scope>
    <source>
        <strain evidence="10 11">RMSCC 3488</strain>
    </source>
</reference>
<dbReference type="OrthoDB" id="445695at2759"/>
<dbReference type="PANTHER" id="PTHR10443:SF12">
    <property type="entry name" value="DIPEPTIDASE"/>
    <property type="match status" value="1"/>
</dbReference>
<comment type="similarity">
    <text evidence="9">Belongs to the metallo-dependent hydrolases superfamily. Peptidase M19 family.</text>
</comment>
<evidence type="ECO:0000256" key="3">
    <source>
        <dbReference type="ARBA" id="ARBA00022723"/>
    </source>
</evidence>
<dbReference type="InterPro" id="IPR008257">
    <property type="entry name" value="Pept_M19"/>
</dbReference>
<feature type="signal peptide" evidence="9">
    <location>
        <begin position="1"/>
        <end position="34"/>
    </location>
</feature>
<evidence type="ECO:0000256" key="1">
    <source>
        <dbReference type="ARBA" id="ARBA00003491"/>
    </source>
</evidence>
<dbReference type="GO" id="GO:0046872">
    <property type="term" value="F:metal ion binding"/>
    <property type="evidence" value="ECO:0007669"/>
    <property type="project" value="UniProtKB-UniRule"/>
</dbReference>
<dbReference type="GO" id="GO:0070573">
    <property type="term" value="F:metallodipeptidase activity"/>
    <property type="evidence" value="ECO:0007669"/>
    <property type="project" value="InterPro"/>
</dbReference>
<proteinExistence type="inferred from homology"/>
<keyword evidence="5 9" id="KW-0862">Zinc</keyword>
<dbReference type="EMBL" id="DS268113">
    <property type="protein sequence ID" value="KMM71745.1"/>
    <property type="molecule type" value="Genomic_DNA"/>
</dbReference>
<comment type="catalytic activity">
    <reaction evidence="9">
        <text>an L-aminoacyl-L-amino acid + H2O = 2 an L-alpha-amino acid</text>
        <dbReference type="Rhea" id="RHEA:48940"/>
        <dbReference type="ChEBI" id="CHEBI:15377"/>
        <dbReference type="ChEBI" id="CHEBI:59869"/>
        <dbReference type="ChEBI" id="CHEBI:77460"/>
        <dbReference type="EC" id="3.4.13.19"/>
    </reaction>
</comment>
<keyword evidence="3 9" id="KW-0479">Metal-binding</keyword>
<keyword evidence="2 9" id="KW-0645">Protease</keyword>
<dbReference type="PROSITE" id="PS51365">
    <property type="entry name" value="RENAL_DIPEPTIDASE_2"/>
    <property type="match status" value="1"/>
</dbReference>
<dbReference type="PANTHER" id="PTHR10443">
    <property type="entry name" value="MICROSOMAL DIPEPTIDASE"/>
    <property type="match status" value="1"/>
</dbReference>
<keyword evidence="6 9" id="KW-0224">Dipeptidase</keyword>
<reference evidence="11" key="2">
    <citation type="journal article" date="2009" name="Genome Res.">
        <title>Comparative genomic analyses of the human fungal pathogens Coccidioides and their relatives.</title>
        <authorList>
            <person name="Sharpton T.J."/>
            <person name="Stajich J.E."/>
            <person name="Rounsley S.D."/>
            <person name="Gardner M.J."/>
            <person name="Wortman J.R."/>
            <person name="Jordar V.S."/>
            <person name="Maiti R."/>
            <person name="Kodira C.D."/>
            <person name="Neafsey D.E."/>
            <person name="Zeng Q."/>
            <person name="Hung C.-Y."/>
            <person name="McMahan C."/>
            <person name="Muszewska A."/>
            <person name="Grynberg M."/>
            <person name="Mandel M.A."/>
            <person name="Kellner E.M."/>
            <person name="Barker B.M."/>
            <person name="Galgiani J.N."/>
            <person name="Orbach M.J."/>
            <person name="Kirkland T.N."/>
            <person name="Cole G.T."/>
            <person name="Henn M.R."/>
            <person name="Birren B.W."/>
            <person name="Taylor J.W."/>
        </authorList>
    </citation>
    <scope>NUCLEOTIDE SEQUENCE [LARGE SCALE GENOMIC DNA]</scope>
    <source>
        <strain evidence="11">RMSCC 3488</strain>
    </source>
</reference>
<comment type="cofactor">
    <cofactor evidence="9">
        <name>Zn(2+)</name>
        <dbReference type="ChEBI" id="CHEBI:29105"/>
    </cofactor>
</comment>
<sequence length="444" mass="49310">MSQRTEHNGSWLRNAGSLLSVLACVAVLASPASATPASAAAAAAPRTDDYLKRAERILKFTPLIDGHNDLPNFIRKTTKNQIYEGKIPFEDELPGHTDLKRLRKGRVGGQFWSVYTPCPDPPVPIDDPTWSVRDTLEQIDVTKRLIEKYSRDLQFCGDARCARRAFRRGKIASFLGIEGGHQIGNSLGDLRRVYELGVRYITVTHNCDNAFATAQSTVADGLPDTGLMKPFGIEFVKEMNRLGMLVDLSHVSANTMRDTLKVARAPVIFSHSSAYAGSNHLRNVPDDVLKEVAKNNGVVMVTFVSRFVNVENPDAADINTVVDHIFHIAKVAGWDHVGIGGDYDGTVYLPKGLEDVSKYPHLIARVLERGATTQQVRKLVGENILRVWTEVERIAKRLQKTELPNEAYWEGRNWTRPAKRDLNADFEGRSVPLFTSASNGDFCD</sequence>
<gene>
    <name evidence="10" type="ORF">CPAG_08046</name>
</gene>
<evidence type="ECO:0000313" key="10">
    <source>
        <dbReference type="EMBL" id="KMM71745.1"/>
    </source>
</evidence>
<dbReference type="VEuPathDB" id="FungiDB:CPAG_08046"/>
<dbReference type="PROSITE" id="PS51257">
    <property type="entry name" value="PROKAR_LIPOPROTEIN"/>
    <property type="match status" value="1"/>
</dbReference>
<protein>
    <recommendedName>
        <fullName evidence="9">Dipeptidase</fullName>
        <ecNumber evidence="9">3.4.13.19</ecNumber>
    </recommendedName>
</protein>
<accession>A0A0J6FQK0</accession>
<dbReference type="GO" id="GO:0006508">
    <property type="term" value="P:proteolysis"/>
    <property type="evidence" value="ECO:0007669"/>
    <property type="project" value="UniProtKB-KW"/>
</dbReference>